<dbReference type="SMART" id="SM00365">
    <property type="entry name" value="LRR_SD22"/>
    <property type="match status" value="3"/>
</dbReference>
<dbReference type="Gene3D" id="3.80.10.10">
    <property type="entry name" value="Ribonuclease Inhibitor"/>
    <property type="match status" value="1"/>
</dbReference>
<dbReference type="GO" id="GO:0005737">
    <property type="term" value="C:cytoplasm"/>
    <property type="evidence" value="ECO:0007669"/>
    <property type="project" value="UniProtKB-SubCell"/>
</dbReference>
<keyword evidence="4" id="KW-0677">Repeat</keyword>
<dbReference type="SUPFAM" id="SSF52058">
    <property type="entry name" value="L domain-like"/>
    <property type="match status" value="1"/>
</dbReference>
<proteinExistence type="predicted"/>
<evidence type="ECO:0000313" key="7">
    <source>
        <dbReference type="Proteomes" id="UP000290289"/>
    </source>
</evidence>
<evidence type="ECO:0000256" key="3">
    <source>
        <dbReference type="ARBA" id="ARBA00022614"/>
    </source>
</evidence>
<feature type="region of interest" description="Disordered" evidence="5">
    <location>
        <begin position="624"/>
        <end position="644"/>
    </location>
</feature>
<organism evidence="6 7">
    <name type="scientific">Malus domestica</name>
    <name type="common">Apple</name>
    <name type="synonym">Pyrus malus</name>
    <dbReference type="NCBI Taxonomy" id="3750"/>
    <lineage>
        <taxon>Eukaryota</taxon>
        <taxon>Viridiplantae</taxon>
        <taxon>Streptophyta</taxon>
        <taxon>Embryophyta</taxon>
        <taxon>Tracheophyta</taxon>
        <taxon>Spermatophyta</taxon>
        <taxon>Magnoliopsida</taxon>
        <taxon>eudicotyledons</taxon>
        <taxon>Gunneridae</taxon>
        <taxon>Pentapetalae</taxon>
        <taxon>rosids</taxon>
        <taxon>fabids</taxon>
        <taxon>Rosales</taxon>
        <taxon>Rosaceae</taxon>
        <taxon>Amygdaloideae</taxon>
        <taxon>Maleae</taxon>
        <taxon>Malus</taxon>
    </lineage>
</organism>
<name>A0A498I2U5_MALDO</name>
<accession>A0A498I2U5</accession>
<dbReference type="FunFam" id="3.80.10.10:FF:000502">
    <property type="entry name" value="Predicted protein"/>
    <property type="match status" value="1"/>
</dbReference>
<sequence length="1153" mass="129758">MAVVTGDRYLEKLVHFVEQQAGSLIDGSLVLKLNPAGFHYVNSRLEALHELESLLAGAPVDYLRAYVSDLGDHRALEQLRRILRLLTSLKVVSVLPSPARDPTPLSFRPFGRLRVLELRGCDLSTSAAKGLLELRHTLEKIICHNSTDALRHVFASRIAEIKDSPQWNRLSFVSCACNGLVLMDESLQLLPAVETLDLSRNKFAIVDNLRKCVKLKHLDLGFNQLRTISSFSQVTCRLLKLVLRNNALTTLRGIENLKSLEGLDVSYNIISNFSELEYLSGLPSLENLWLEGNPLCCARWYRSQAFSYVTNPYKLKLDDKEISTRDFWKRQLIVAGRHKRPASFGFYSPAKCDDKGDSSTNRKRKKVSRLASIVNEEENTCSDQDSVSCDNEIQSREEVVISDNEAEIVDLMTRVELMKKERSVLWLREFKEWLDHASENDADIGRYSRARLHIEKENYLKTKASWRQLGEKLTYVPDYIQASGDESSTNVLESDSSFLDISSGHAHHFDQIVSTGNAGRVSPVGMDSRDLRENLKAYSHEGTSTVSSEAKSFRAQTFTTQGGHRMIQNLSMSALSVIDDISESYSSSANPGSPPHYQKDILSRRHNLEEEILQLSAESYSVASSDSNTSCSEDENYESTQSVPENWLNESAEEYPLSNRFKYYDIKREVDRRSVGVSASDVPADAHDVEINNCINEECDFLERRKGRQKTKRRVTALLADDNMIRQAERAPKSNGILDNHVAQVENKQDNQYFYGSGFHEVNKRQMLADRSSTPLTEFLSSGNDEFIENYFNTNVADSRNHEICKQCLCCCCILELDFFSREREVAVVLSSEDKLYILLIGVVGDGSGTMLKLKGCHRVEDIREVVVGIGLQVVRVYVGGSATYVFKTRSIEKSRQLLSTLKAIDSFAPNGGLCLRSLEQVQVELFEKQICGGSKVSIFQYSMVQFWCSYNEGESWFSRSLFVAGGHVFLCFEDLMQFSSLSVDAPLPSYFSLDLRCSIADISELVVDVRESRCVTLAVECAMSQFCPSGSAVADNSDSSANEKKIAPGSMTWKLRWFSEESPFKFVALLKAIHGGMTVTPLLCTTYRKENRHFCQLCAQIWFQASILSDLIHGAMYELECPYLATLGSNGDIAKCCKVKGKRLLNQNGKMK</sequence>
<gene>
    <name evidence="6" type="ORF">DVH24_023493</name>
</gene>
<protein>
    <submittedName>
        <fullName evidence="6">Uncharacterized protein</fullName>
    </submittedName>
</protein>
<dbReference type="STRING" id="3750.A0A498I2U5"/>
<keyword evidence="2" id="KW-0963">Cytoplasm</keyword>
<comment type="subcellular location">
    <subcellularLocation>
        <location evidence="1">Cytoplasm</location>
    </subcellularLocation>
</comment>
<evidence type="ECO:0000313" key="6">
    <source>
        <dbReference type="EMBL" id="RXH77219.1"/>
    </source>
</evidence>
<evidence type="ECO:0000256" key="5">
    <source>
        <dbReference type="SAM" id="MobiDB-lite"/>
    </source>
</evidence>
<dbReference type="InterPro" id="IPR032675">
    <property type="entry name" value="LRR_dom_sf"/>
</dbReference>
<dbReference type="PANTHER" id="PTHR15454">
    <property type="entry name" value="NISCHARIN RELATED"/>
    <property type="match status" value="1"/>
</dbReference>
<keyword evidence="7" id="KW-1185">Reference proteome</keyword>
<dbReference type="AlphaFoldDB" id="A0A498I2U5"/>
<evidence type="ECO:0000256" key="4">
    <source>
        <dbReference type="ARBA" id="ARBA00022737"/>
    </source>
</evidence>
<reference evidence="6 7" key="1">
    <citation type="submission" date="2018-10" db="EMBL/GenBank/DDBJ databases">
        <title>A high-quality apple genome assembly.</title>
        <authorList>
            <person name="Hu J."/>
        </authorList>
    </citation>
    <scope>NUCLEOTIDE SEQUENCE [LARGE SCALE GENOMIC DNA]</scope>
    <source>
        <strain evidence="7">cv. HFTH1</strain>
        <tissue evidence="6">Young leaf</tissue>
    </source>
</reference>
<dbReference type="Pfam" id="PF12799">
    <property type="entry name" value="LRR_4"/>
    <property type="match status" value="1"/>
</dbReference>
<comment type="caution">
    <text evidence="6">The sequence shown here is derived from an EMBL/GenBank/DDBJ whole genome shotgun (WGS) entry which is preliminary data.</text>
</comment>
<dbReference type="FunFam" id="3.80.10.10:FF:000801">
    <property type="entry name" value="Outer arm dynein light chain 1"/>
    <property type="match status" value="1"/>
</dbReference>
<evidence type="ECO:0000256" key="2">
    <source>
        <dbReference type="ARBA" id="ARBA00022490"/>
    </source>
</evidence>
<dbReference type="EMBL" id="RDQH01000340">
    <property type="protein sequence ID" value="RXH77219.1"/>
    <property type="molecule type" value="Genomic_DNA"/>
</dbReference>
<dbReference type="InterPro" id="IPR001611">
    <property type="entry name" value="Leu-rich_rpt"/>
</dbReference>
<dbReference type="PROSITE" id="PS51450">
    <property type="entry name" value="LRR"/>
    <property type="match status" value="2"/>
</dbReference>
<dbReference type="Proteomes" id="UP000290289">
    <property type="component" value="Chromosome 14"/>
</dbReference>
<evidence type="ECO:0000256" key="1">
    <source>
        <dbReference type="ARBA" id="ARBA00004496"/>
    </source>
</evidence>
<dbReference type="PANTHER" id="PTHR15454:SF69">
    <property type="entry name" value="SERINE_THREONINE-PROTEIN KINASE 11-INTERACTING PROTEIN"/>
    <property type="match status" value="1"/>
</dbReference>
<keyword evidence="3" id="KW-0433">Leucine-rich repeat</keyword>
<dbReference type="InterPro" id="IPR025875">
    <property type="entry name" value="Leu-rich_rpt_4"/>
</dbReference>